<reference evidence="5" key="1">
    <citation type="submission" date="2020-04" db="EMBL/GenBank/DDBJ databases">
        <title>Analysis of mating type loci in Filobasidium floriforme.</title>
        <authorList>
            <person name="Nowrousian M."/>
        </authorList>
    </citation>
    <scope>NUCLEOTIDE SEQUENCE</scope>
    <source>
        <strain evidence="5">CBS 6242</strain>
    </source>
</reference>
<comment type="similarity">
    <text evidence="1">Belongs to the putative lipase ROG1 family.</text>
</comment>
<organism evidence="5 6">
    <name type="scientific">Filobasidium floriforme</name>
    <dbReference type="NCBI Taxonomy" id="5210"/>
    <lineage>
        <taxon>Eukaryota</taxon>
        <taxon>Fungi</taxon>
        <taxon>Dikarya</taxon>
        <taxon>Basidiomycota</taxon>
        <taxon>Agaricomycotina</taxon>
        <taxon>Tremellomycetes</taxon>
        <taxon>Filobasidiales</taxon>
        <taxon>Filobasidiaceae</taxon>
        <taxon>Filobasidium</taxon>
    </lineage>
</organism>
<dbReference type="SUPFAM" id="SSF53474">
    <property type="entry name" value="alpha/beta-Hydrolases"/>
    <property type="match status" value="1"/>
</dbReference>
<dbReference type="Gene3D" id="3.40.50.1820">
    <property type="entry name" value="alpha/beta hydrolase"/>
    <property type="match status" value="1"/>
</dbReference>
<evidence type="ECO:0000256" key="1">
    <source>
        <dbReference type="ARBA" id="ARBA00007920"/>
    </source>
</evidence>
<evidence type="ECO:0000256" key="3">
    <source>
        <dbReference type="SAM" id="Phobius"/>
    </source>
</evidence>
<name>A0A8K0JMW0_9TREE</name>
<dbReference type="OrthoDB" id="273452at2759"/>
<accession>A0A8K0JMW0</accession>
<keyword evidence="3" id="KW-0472">Membrane</keyword>
<feature type="domain" description="DUF676" evidence="4">
    <location>
        <begin position="4"/>
        <end position="215"/>
    </location>
</feature>
<dbReference type="InterPro" id="IPR007751">
    <property type="entry name" value="DUF676_lipase-like"/>
</dbReference>
<comment type="caution">
    <text evidence="5">The sequence shown here is derived from an EMBL/GenBank/DDBJ whole genome shotgun (WGS) entry which is preliminary data.</text>
</comment>
<feature type="transmembrane region" description="Helical" evidence="3">
    <location>
        <begin position="289"/>
        <end position="314"/>
    </location>
</feature>
<evidence type="ECO:0000313" key="6">
    <source>
        <dbReference type="Proteomes" id="UP000812966"/>
    </source>
</evidence>
<keyword evidence="3" id="KW-0812">Transmembrane</keyword>
<evidence type="ECO:0000259" key="4">
    <source>
        <dbReference type="Pfam" id="PF05057"/>
    </source>
</evidence>
<dbReference type="InterPro" id="IPR044294">
    <property type="entry name" value="Lipase-like"/>
</dbReference>
<keyword evidence="6" id="KW-1185">Reference proteome</keyword>
<dbReference type="EMBL" id="JABELV010000036">
    <property type="protein sequence ID" value="KAG7562260.1"/>
    <property type="molecule type" value="Genomic_DNA"/>
</dbReference>
<feature type="region of interest" description="Disordered" evidence="2">
    <location>
        <begin position="245"/>
        <end position="277"/>
    </location>
</feature>
<keyword evidence="3" id="KW-1133">Transmembrane helix</keyword>
<protein>
    <recommendedName>
        <fullName evidence="4">DUF676 domain-containing protein</fullName>
    </recommendedName>
</protein>
<proteinExistence type="inferred from homology"/>
<sequence length="440" mass="49475">MPDIHLAVLIHGLHGNPGNLAQCEIELVKAHQEKRSQSKQGNGSDLDLQVFIPSTFPGTLTFDGVELLAIRVADELDKKIERIGSQGGDVKAITIMGYSLGGLIARYLITLLDSRTPSFFERHEPIHFSTIATPNLGMPRYGTKFSTIKHLVGGHMFSQTGAELFSWDHYSEQDPRSLLEVMSDPTRPFMQTLRKFPKVQIIANGCHDLTVSYPTAAITETDPFDSFETTGIRIKTDENSVVKSWSFPSPEAEGEGEDETDTLVKTRSGQKGLRKRPSRPPFLEFRFPFNYLAIPLIPIVATFFVISAFITLTIQRFRSSKRIRRYRSSRNNLAVRISQSVSDGVERAGDFLQEQVNGDWNGDDFPVRGKAAKLLLTEAQKTMIRNFNQYLPQLERIVVWYPYAYNSHATIVVRDVTRFPSHEDGRGGLKVWAKSIVDAV</sequence>
<evidence type="ECO:0000256" key="2">
    <source>
        <dbReference type="SAM" id="MobiDB-lite"/>
    </source>
</evidence>
<dbReference type="InterPro" id="IPR029058">
    <property type="entry name" value="AB_hydrolase_fold"/>
</dbReference>
<dbReference type="Proteomes" id="UP000812966">
    <property type="component" value="Unassembled WGS sequence"/>
</dbReference>
<dbReference type="PANTHER" id="PTHR12482:SF62">
    <property type="entry name" value="LIPASE ROG1-RELATED"/>
    <property type="match status" value="1"/>
</dbReference>
<gene>
    <name evidence="5" type="ORF">FFLO_02346</name>
</gene>
<dbReference type="PANTHER" id="PTHR12482">
    <property type="entry name" value="LIPASE ROG1-RELATED-RELATED"/>
    <property type="match status" value="1"/>
</dbReference>
<evidence type="ECO:0000313" key="5">
    <source>
        <dbReference type="EMBL" id="KAG7562260.1"/>
    </source>
</evidence>
<dbReference type="AlphaFoldDB" id="A0A8K0JMW0"/>
<dbReference type="Pfam" id="PF05057">
    <property type="entry name" value="DUF676"/>
    <property type="match status" value="1"/>
</dbReference>
<feature type="compositionally biased region" description="Acidic residues" evidence="2">
    <location>
        <begin position="252"/>
        <end position="261"/>
    </location>
</feature>